<feature type="domain" description="RRM" evidence="5">
    <location>
        <begin position="24"/>
        <end position="106"/>
    </location>
</feature>
<keyword evidence="6" id="KW-1185">Reference proteome</keyword>
<dbReference type="Gene3D" id="3.30.70.330">
    <property type="match status" value="1"/>
</dbReference>
<dbReference type="PROSITE" id="PS50102">
    <property type="entry name" value="RRM"/>
    <property type="match status" value="1"/>
</dbReference>
<dbReference type="InterPro" id="IPR012677">
    <property type="entry name" value="Nucleotide-bd_a/b_plait_sf"/>
</dbReference>
<dbReference type="PANTHER" id="PTHR37457:SF3">
    <property type="entry name" value="TRNA SELENOCYSTEINE-ASSOCIATED PROTEIN 1"/>
    <property type="match status" value="1"/>
</dbReference>
<evidence type="ECO:0000256" key="4">
    <source>
        <dbReference type="SAM" id="MobiDB-lite"/>
    </source>
</evidence>
<name>A0A915E7P7_9BILA</name>
<reference evidence="7" key="1">
    <citation type="submission" date="2022-11" db="UniProtKB">
        <authorList>
            <consortium name="WormBaseParasite"/>
        </authorList>
    </citation>
    <scope>IDENTIFICATION</scope>
</reference>
<keyword evidence="3" id="KW-0694">RNA-binding</keyword>
<sequence>MSIIPQVVLNPQAQPVGEYSAGMMQPMISNTPDWDAEFIKQAFEQLGQEVLNVKMVQDRFGTQPASYCFVEFSDGESARNTMLALSGRSIPNDLDKTKFNLSFANSPNQCIEYNLFASNLSSSVDDTILFRLFGERYPSCRGQKSTGMQMQKALVELNKHRLKGKEMVLKLAIPKDRRNRPFQPRGSFSGGHREFRPRYQSAHVPMVNLAVGAVAQQSYGYGSNHGVAGFGSQVQQVYNSLAPMQTQPPYLGNQYSGMSHSQGYHSSRGDESYRRSHRSHQSSTPYSSVPAVAPVVGPPPPVYFEGEEPLTAEEHNNLMIEMSADFLTSLESSRWNRVDIPMDVRPKELTTLLYSKT</sequence>
<dbReference type="SUPFAM" id="SSF54928">
    <property type="entry name" value="RNA-binding domain, RBD"/>
    <property type="match status" value="1"/>
</dbReference>
<dbReference type="WBParaSite" id="jg3446">
    <property type="protein sequence ID" value="jg3446"/>
    <property type="gene ID" value="jg3446"/>
</dbReference>
<dbReference type="PANTHER" id="PTHR37457">
    <property type="entry name" value="TRNA SELENOCYSTEINE 1-ASSOCIATED PROTEIN 1-RELATED"/>
    <property type="match status" value="1"/>
</dbReference>
<evidence type="ECO:0000313" key="6">
    <source>
        <dbReference type="Proteomes" id="UP000887574"/>
    </source>
</evidence>
<evidence type="ECO:0000256" key="3">
    <source>
        <dbReference type="PROSITE-ProRule" id="PRU00176"/>
    </source>
</evidence>
<evidence type="ECO:0000256" key="2">
    <source>
        <dbReference type="ARBA" id="ARBA00033477"/>
    </source>
</evidence>
<dbReference type="AlphaFoldDB" id="A0A915E7P7"/>
<proteinExistence type="inferred from homology"/>
<feature type="region of interest" description="Disordered" evidence="4">
    <location>
        <begin position="249"/>
        <end position="292"/>
    </location>
</feature>
<dbReference type="InterPro" id="IPR035979">
    <property type="entry name" value="RBD_domain_sf"/>
</dbReference>
<organism evidence="6 7">
    <name type="scientific">Ditylenchus dipsaci</name>
    <dbReference type="NCBI Taxonomy" id="166011"/>
    <lineage>
        <taxon>Eukaryota</taxon>
        <taxon>Metazoa</taxon>
        <taxon>Ecdysozoa</taxon>
        <taxon>Nematoda</taxon>
        <taxon>Chromadorea</taxon>
        <taxon>Rhabditida</taxon>
        <taxon>Tylenchina</taxon>
        <taxon>Tylenchomorpha</taxon>
        <taxon>Sphaerularioidea</taxon>
        <taxon>Anguinidae</taxon>
        <taxon>Anguininae</taxon>
        <taxon>Ditylenchus</taxon>
    </lineage>
</organism>
<evidence type="ECO:0000259" key="5">
    <source>
        <dbReference type="PROSITE" id="PS50102"/>
    </source>
</evidence>
<comment type="similarity">
    <text evidence="1">Belongs to the RRM TRSPAP family.</text>
</comment>
<feature type="compositionally biased region" description="Low complexity" evidence="4">
    <location>
        <begin position="281"/>
        <end position="292"/>
    </location>
</feature>
<dbReference type="Pfam" id="PF00076">
    <property type="entry name" value="RRM_1"/>
    <property type="match status" value="1"/>
</dbReference>
<dbReference type="Proteomes" id="UP000887574">
    <property type="component" value="Unplaced"/>
</dbReference>
<dbReference type="InterPro" id="IPR040434">
    <property type="entry name" value="TSAP1"/>
</dbReference>
<dbReference type="InterPro" id="IPR000504">
    <property type="entry name" value="RRM_dom"/>
</dbReference>
<evidence type="ECO:0000313" key="7">
    <source>
        <dbReference type="WBParaSite" id="jg3446"/>
    </source>
</evidence>
<dbReference type="GO" id="GO:0003723">
    <property type="term" value="F:RNA binding"/>
    <property type="evidence" value="ECO:0007669"/>
    <property type="project" value="UniProtKB-UniRule"/>
</dbReference>
<feature type="compositionally biased region" description="Polar residues" evidence="4">
    <location>
        <begin position="249"/>
        <end position="265"/>
    </location>
</feature>
<protein>
    <recommendedName>
        <fullName evidence="2">tRNA selenocysteine-associated protein 1</fullName>
    </recommendedName>
</protein>
<accession>A0A915E7P7</accession>
<evidence type="ECO:0000256" key="1">
    <source>
        <dbReference type="ARBA" id="ARBA00008920"/>
    </source>
</evidence>